<evidence type="ECO:0000313" key="2">
    <source>
        <dbReference type="Proteomes" id="UP000821845"/>
    </source>
</evidence>
<keyword evidence="2" id="KW-1185">Reference proteome</keyword>
<sequence>MAMAAAQATATINPPRRKSSGPKRPAAATTPDDSDSDGATAPKRTKNGDGGAPEHSDGKRSRLHADACSRGFCLLGADRTWTNGGAVSSAAALVGAALAGIREFRELALDLEGNSS</sequence>
<dbReference type="Proteomes" id="UP000821845">
    <property type="component" value="Chromosome 3"/>
</dbReference>
<reference evidence="1" key="1">
    <citation type="submission" date="2020-05" db="EMBL/GenBank/DDBJ databases">
        <title>Large-scale comparative analyses of tick genomes elucidate their genetic diversity and vector capacities.</title>
        <authorList>
            <person name="Jia N."/>
            <person name="Wang J."/>
            <person name="Shi W."/>
            <person name="Du L."/>
            <person name="Sun Y."/>
            <person name="Zhan W."/>
            <person name="Jiang J."/>
            <person name="Wang Q."/>
            <person name="Zhang B."/>
            <person name="Ji P."/>
            <person name="Sakyi L.B."/>
            <person name="Cui X."/>
            <person name="Yuan T."/>
            <person name="Jiang B."/>
            <person name="Yang W."/>
            <person name="Lam T.T.-Y."/>
            <person name="Chang Q."/>
            <person name="Ding S."/>
            <person name="Wang X."/>
            <person name="Zhu J."/>
            <person name="Ruan X."/>
            <person name="Zhao L."/>
            <person name="Wei J."/>
            <person name="Que T."/>
            <person name="Du C."/>
            <person name="Cheng J."/>
            <person name="Dai P."/>
            <person name="Han X."/>
            <person name="Huang E."/>
            <person name="Gao Y."/>
            <person name="Liu J."/>
            <person name="Shao H."/>
            <person name="Ye R."/>
            <person name="Li L."/>
            <person name="Wei W."/>
            <person name="Wang X."/>
            <person name="Wang C."/>
            <person name="Yang T."/>
            <person name="Huo Q."/>
            <person name="Li W."/>
            <person name="Guo W."/>
            <person name="Chen H."/>
            <person name="Zhou L."/>
            <person name="Ni X."/>
            <person name="Tian J."/>
            <person name="Zhou Y."/>
            <person name="Sheng Y."/>
            <person name="Liu T."/>
            <person name="Pan Y."/>
            <person name="Xia L."/>
            <person name="Li J."/>
            <person name="Zhao F."/>
            <person name="Cao W."/>
        </authorList>
    </citation>
    <scope>NUCLEOTIDE SEQUENCE</scope>
    <source>
        <strain evidence="1">Hyas-2018</strain>
    </source>
</reference>
<proteinExistence type="predicted"/>
<organism evidence="1 2">
    <name type="scientific">Hyalomma asiaticum</name>
    <name type="common">Tick</name>
    <dbReference type="NCBI Taxonomy" id="266040"/>
    <lineage>
        <taxon>Eukaryota</taxon>
        <taxon>Metazoa</taxon>
        <taxon>Ecdysozoa</taxon>
        <taxon>Arthropoda</taxon>
        <taxon>Chelicerata</taxon>
        <taxon>Arachnida</taxon>
        <taxon>Acari</taxon>
        <taxon>Parasitiformes</taxon>
        <taxon>Ixodida</taxon>
        <taxon>Ixodoidea</taxon>
        <taxon>Ixodidae</taxon>
        <taxon>Hyalomminae</taxon>
        <taxon>Hyalomma</taxon>
    </lineage>
</organism>
<name>A0ACB7SK43_HYAAI</name>
<gene>
    <name evidence="1" type="ORF">HPB50_002959</name>
</gene>
<accession>A0ACB7SK43</accession>
<dbReference type="EMBL" id="CM023483">
    <property type="protein sequence ID" value="KAH6935010.1"/>
    <property type="molecule type" value="Genomic_DNA"/>
</dbReference>
<evidence type="ECO:0000313" key="1">
    <source>
        <dbReference type="EMBL" id="KAH6935010.1"/>
    </source>
</evidence>
<protein>
    <submittedName>
        <fullName evidence="1">Uncharacterized protein</fullName>
    </submittedName>
</protein>
<comment type="caution">
    <text evidence="1">The sequence shown here is derived from an EMBL/GenBank/DDBJ whole genome shotgun (WGS) entry which is preliminary data.</text>
</comment>